<dbReference type="GO" id="GO:0051539">
    <property type="term" value="F:4 iron, 4 sulfur cluster binding"/>
    <property type="evidence" value="ECO:0007669"/>
    <property type="project" value="UniProtKB-KW"/>
</dbReference>
<evidence type="ECO:0000256" key="4">
    <source>
        <dbReference type="ARBA" id="ARBA00022723"/>
    </source>
</evidence>
<dbReference type="PROSITE" id="PS51918">
    <property type="entry name" value="RADICAL_SAM"/>
    <property type="match status" value="1"/>
</dbReference>
<comment type="cofactor">
    <cofactor evidence="1">
        <name>[4Fe-4S] cluster</name>
        <dbReference type="ChEBI" id="CHEBI:49883"/>
    </cofactor>
</comment>
<dbReference type="InterPro" id="IPR012840">
    <property type="entry name" value="NrdG2"/>
</dbReference>
<proteinExistence type="predicted"/>
<evidence type="ECO:0000313" key="9">
    <source>
        <dbReference type="Proteomes" id="UP000280344"/>
    </source>
</evidence>
<dbReference type="InterPro" id="IPR034457">
    <property type="entry name" value="Organic_radical-activating"/>
</dbReference>
<organism evidence="8 9">
    <name type="scientific">Flaviflexus ciconiae</name>
    <dbReference type="NCBI Taxonomy" id="2496867"/>
    <lineage>
        <taxon>Bacteria</taxon>
        <taxon>Bacillati</taxon>
        <taxon>Actinomycetota</taxon>
        <taxon>Actinomycetes</taxon>
        <taxon>Actinomycetales</taxon>
        <taxon>Actinomycetaceae</taxon>
        <taxon>Flaviflexus</taxon>
    </lineage>
</organism>
<dbReference type="OrthoDB" id="9782387at2"/>
<dbReference type="SFLD" id="SFLDS00029">
    <property type="entry name" value="Radical_SAM"/>
    <property type="match status" value="1"/>
</dbReference>
<evidence type="ECO:0000256" key="3">
    <source>
        <dbReference type="ARBA" id="ARBA00022691"/>
    </source>
</evidence>
<dbReference type="RefSeq" id="WP_126704538.1">
    <property type="nucleotide sequence ID" value="NZ_CP034593.1"/>
</dbReference>
<evidence type="ECO:0000256" key="1">
    <source>
        <dbReference type="ARBA" id="ARBA00001966"/>
    </source>
</evidence>
<dbReference type="Pfam" id="PF04055">
    <property type="entry name" value="Radical_SAM"/>
    <property type="match status" value="1"/>
</dbReference>
<keyword evidence="6" id="KW-0411">Iron-sulfur</keyword>
<dbReference type="AlphaFoldDB" id="A0A3Q9G2X1"/>
<dbReference type="PANTHER" id="PTHR30352">
    <property type="entry name" value="PYRUVATE FORMATE-LYASE-ACTIVATING ENZYME"/>
    <property type="match status" value="1"/>
</dbReference>
<dbReference type="Gene3D" id="3.20.20.70">
    <property type="entry name" value="Aldolase class I"/>
    <property type="match status" value="1"/>
</dbReference>
<keyword evidence="3" id="KW-0949">S-adenosyl-L-methionine</keyword>
<evidence type="ECO:0000259" key="7">
    <source>
        <dbReference type="PROSITE" id="PS51918"/>
    </source>
</evidence>
<protein>
    <submittedName>
        <fullName evidence="8">Anaerobic ribonucleoside-triphosphate reductase activating protein</fullName>
    </submittedName>
</protein>
<dbReference type="GO" id="GO:0046872">
    <property type="term" value="F:metal ion binding"/>
    <property type="evidence" value="ECO:0007669"/>
    <property type="project" value="UniProtKB-KW"/>
</dbReference>
<dbReference type="SFLD" id="SFLDG01094">
    <property type="entry name" value="Uncharacterised_Radical_SAM_Su"/>
    <property type="match status" value="1"/>
</dbReference>
<dbReference type="InterPro" id="IPR013785">
    <property type="entry name" value="Aldolase_TIM"/>
</dbReference>
<dbReference type="KEGG" id="flh:EJ997_10665"/>
<feature type="domain" description="Radical SAM core" evidence="7">
    <location>
        <begin position="21"/>
        <end position="238"/>
    </location>
</feature>
<dbReference type="PANTHER" id="PTHR30352:SF13">
    <property type="entry name" value="GLYCYL-RADICAL ENZYME ACTIVATING ENZYME YJJW-RELATED"/>
    <property type="match status" value="1"/>
</dbReference>
<reference evidence="8 9" key="1">
    <citation type="submission" date="2018-12" db="EMBL/GenBank/DDBJ databases">
        <title>Complete genome sequence of Flaviflexus sp. H23T48.</title>
        <authorList>
            <person name="Bae J.-W."/>
            <person name="Lee J.-Y."/>
        </authorList>
    </citation>
    <scope>NUCLEOTIDE SEQUENCE [LARGE SCALE GENOMIC DNA]</scope>
    <source>
        <strain evidence="8 9">H23T48</strain>
    </source>
</reference>
<evidence type="ECO:0000256" key="6">
    <source>
        <dbReference type="ARBA" id="ARBA00023014"/>
    </source>
</evidence>
<sequence>MSVSVATDLSIAGHVPLSTVDWPGKLVSTVFLQGCPWACGYCQNTEILDPKTPGVVHWGDVVKHLDNRRGLLDGVVFTGGEALRQEALGHAIDDVKARGFLVGVHTAGPYPSRLERFIDRIDWVGLDIKALVGDYRSVVGYDQGARSWKCLDIVLESGVDYEIRTTVHPGSPAAVQFPELLSRLKEKGVTSFALQEARAIGTSETFQREAQAWDLKEWSKEFAGLAELATTAGFNSVEIRAA</sequence>
<evidence type="ECO:0000313" key="8">
    <source>
        <dbReference type="EMBL" id="AZQ77735.1"/>
    </source>
</evidence>
<dbReference type="InterPro" id="IPR007197">
    <property type="entry name" value="rSAM"/>
</dbReference>
<gene>
    <name evidence="8" type="ORF">EJ997_10665</name>
</gene>
<dbReference type="InterPro" id="IPR058240">
    <property type="entry name" value="rSAM_sf"/>
</dbReference>
<evidence type="ECO:0000256" key="2">
    <source>
        <dbReference type="ARBA" id="ARBA00022485"/>
    </source>
</evidence>
<dbReference type="GO" id="GO:0003824">
    <property type="term" value="F:catalytic activity"/>
    <property type="evidence" value="ECO:0007669"/>
    <property type="project" value="InterPro"/>
</dbReference>
<dbReference type="Proteomes" id="UP000280344">
    <property type="component" value="Chromosome"/>
</dbReference>
<keyword evidence="9" id="KW-1185">Reference proteome</keyword>
<keyword evidence="2" id="KW-0004">4Fe-4S</keyword>
<dbReference type="SUPFAM" id="SSF102114">
    <property type="entry name" value="Radical SAM enzymes"/>
    <property type="match status" value="1"/>
</dbReference>
<keyword evidence="5" id="KW-0408">Iron</keyword>
<accession>A0A3Q9G2X1</accession>
<evidence type="ECO:0000256" key="5">
    <source>
        <dbReference type="ARBA" id="ARBA00023004"/>
    </source>
</evidence>
<dbReference type="CDD" id="cd01335">
    <property type="entry name" value="Radical_SAM"/>
    <property type="match status" value="1"/>
</dbReference>
<dbReference type="NCBIfam" id="TIGR02495">
    <property type="entry name" value="NrdG2"/>
    <property type="match status" value="1"/>
</dbReference>
<name>A0A3Q9G2X1_9ACTO</name>
<dbReference type="EMBL" id="CP034593">
    <property type="protein sequence ID" value="AZQ77735.1"/>
    <property type="molecule type" value="Genomic_DNA"/>
</dbReference>
<keyword evidence="4" id="KW-0479">Metal-binding</keyword>